<dbReference type="SUPFAM" id="SSF143880">
    <property type="entry name" value="NE0471 N-terminal domain-like"/>
    <property type="match status" value="1"/>
</dbReference>
<evidence type="ECO:0000313" key="2">
    <source>
        <dbReference type="Proteomes" id="UP000247551"/>
    </source>
</evidence>
<keyword evidence="2" id="KW-1185">Reference proteome</keyword>
<dbReference type="EMBL" id="QKLW01000005">
    <property type="protein sequence ID" value="PYF81061.1"/>
    <property type="molecule type" value="Genomic_DNA"/>
</dbReference>
<dbReference type="Pfam" id="PF10387">
    <property type="entry name" value="DUF2442"/>
    <property type="match status" value="1"/>
</dbReference>
<dbReference type="AlphaFoldDB" id="A0A318UZV8"/>
<name>A0A318UZV8_9GAMM</name>
<dbReference type="Gene3D" id="3.30.2020.10">
    <property type="entry name" value="NE0471-like N-terminal domain"/>
    <property type="match status" value="1"/>
</dbReference>
<comment type="caution">
    <text evidence="1">The sequence shown here is derived from an EMBL/GenBank/DDBJ whole genome shotgun (WGS) entry which is preliminary data.</text>
</comment>
<dbReference type="InterPro" id="IPR018841">
    <property type="entry name" value="DUF2442"/>
</dbReference>
<evidence type="ECO:0000313" key="1">
    <source>
        <dbReference type="EMBL" id="PYF81061.1"/>
    </source>
</evidence>
<dbReference type="Proteomes" id="UP000247551">
    <property type="component" value="Unassembled WGS sequence"/>
</dbReference>
<dbReference type="RefSeq" id="WP_110575957.1">
    <property type="nucleotide sequence ID" value="NZ_QKLW01000005.1"/>
</dbReference>
<sequence length="79" mass="9220">MNPKVTAVEPMDSYILRLTFENNDVRVFDVSPFLEKGIFQELKDKNYFRQVSVAFGGVQWPHEQDFSKDTLYVLSAPFK</sequence>
<protein>
    <submittedName>
        <fullName evidence="1">Uncharacterized protein DUF2442</fullName>
    </submittedName>
</protein>
<organism evidence="1 2">
    <name type="scientific">Marinomonas alcarazii</name>
    <dbReference type="NCBI Taxonomy" id="491949"/>
    <lineage>
        <taxon>Bacteria</taxon>
        <taxon>Pseudomonadati</taxon>
        <taxon>Pseudomonadota</taxon>
        <taxon>Gammaproteobacteria</taxon>
        <taxon>Oceanospirillales</taxon>
        <taxon>Oceanospirillaceae</taxon>
        <taxon>Marinomonas</taxon>
    </lineage>
</organism>
<proteinExistence type="predicted"/>
<gene>
    <name evidence="1" type="ORF">DFP75_105151</name>
</gene>
<dbReference type="InterPro" id="IPR036782">
    <property type="entry name" value="NE0471-like_N"/>
</dbReference>
<reference evidence="1 2" key="1">
    <citation type="submission" date="2018-06" db="EMBL/GenBank/DDBJ databases">
        <title>Genomic Encyclopedia of Type Strains, Phase III (KMG-III): the genomes of soil and plant-associated and newly described type strains.</title>
        <authorList>
            <person name="Whitman W."/>
        </authorList>
    </citation>
    <scope>NUCLEOTIDE SEQUENCE [LARGE SCALE GENOMIC DNA]</scope>
    <source>
        <strain evidence="1 2">CECT 7730</strain>
    </source>
</reference>
<accession>A0A318UZV8</accession>